<feature type="signal peptide" evidence="2">
    <location>
        <begin position="1"/>
        <end position="21"/>
    </location>
</feature>
<feature type="compositionally biased region" description="Basic and acidic residues" evidence="1">
    <location>
        <begin position="45"/>
        <end position="57"/>
    </location>
</feature>
<feature type="chain" id="PRO_5046114248" description="DUF4890 domain-containing protein" evidence="2">
    <location>
        <begin position="22"/>
        <end position="152"/>
    </location>
</feature>
<comment type="caution">
    <text evidence="3">The sequence shown here is derived from an EMBL/GenBank/DDBJ whole genome shotgun (WGS) entry which is preliminary data.</text>
</comment>
<evidence type="ECO:0000313" key="3">
    <source>
        <dbReference type="EMBL" id="MBH8559887.1"/>
    </source>
</evidence>
<keyword evidence="4" id="KW-1185">Reference proteome</keyword>
<evidence type="ECO:0000313" key="4">
    <source>
        <dbReference type="Proteomes" id="UP000625631"/>
    </source>
</evidence>
<organism evidence="3 4">
    <name type="scientific">Hymenobacter negativus</name>
    <dbReference type="NCBI Taxonomy" id="2795026"/>
    <lineage>
        <taxon>Bacteria</taxon>
        <taxon>Pseudomonadati</taxon>
        <taxon>Bacteroidota</taxon>
        <taxon>Cytophagia</taxon>
        <taxon>Cytophagales</taxon>
        <taxon>Hymenobacteraceae</taxon>
        <taxon>Hymenobacter</taxon>
    </lineage>
</organism>
<feature type="region of interest" description="Disordered" evidence="1">
    <location>
        <begin position="31"/>
        <end position="57"/>
    </location>
</feature>
<evidence type="ECO:0008006" key="5">
    <source>
        <dbReference type="Google" id="ProtNLM"/>
    </source>
</evidence>
<protein>
    <recommendedName>
        <fullName evidence="5">DUF4890 domain-containing protein</fullName>
    </recommendedName>
</protein>
<gene>
    <name evidence="3" type="ORF">I7X13_17640</name>
</gene>
<feature type="compositionally biased region" description="Basic and acidic residues" evidence="1">
    <location>
        <begin position="131"/>
        <end position="145"/>
    </location>
</feature>
<name>A0ABS0QBR2_9BACT</name>
<dbReference type="RefSeq" id="WP_198076490.1">
    <property type="nucleotide sequence ID" value="NZ_JAEDAE010000009.1"/>
</dbReference>
<feature type="region of interest" description="Disordered" evidence="1">
    <location>
        <begin position="131"/>
        <end position="152"/>
    </location>
</feature>
<evidence type="ECO:0000256" key="1">
    <source>
        <dbReference type="SAM" id="MobiDB-lite"/>
    </source>
</evidence>
<dbReference type="Gene3D" id="1.20.120.1490">
    <property type="match status" value="1"/>
</dbReference>
<keyword evidence="2" id="KW-0732">Signal</keyword>
<dbReference type="Proteomes" id="UP000625631">
    <property type="component" value="Unassembled WGS sequence"/>
</dbReference>
<reference evidence="3 4" key="1">
    <citation type="submission" date="2020-12" db="EMBL/GenBank/DDBJ databases">
        <title>Hymenobacter sp.</title>
        <authorList>
            <person name="Kim M.K."/>
        </authorList>
    </citation>
    <scope>NUCLEOTIDE SEQUENCE [LARGE SCALE GENOMIC DNA]</scope>
    <source>
        <strain evidence="3 4">BT442</strain>
    </source>
</reference>
<dbReference type="EMBL" id="JAEDAE010000009">
    <property type="protein sequence ID" value="MBH8559887.1"/>
    <property type="molecule type" value="Genomic_DNA"/>
</dbReference>
<accession>A0ABS0QBR2</accession>
<sequence length="152" mass="16420">MKKNLFLLAALAFATAGTSFAQTAVKTTGTDANQTARHYAKGKQGPKDPAKMADHKAGKMAKELGLNADQEAKVEQLMLARQQESAALKAKYAADKNAGRTEMKAAHDRYETQLKTILTPEQFAKMDKMKAEHHGGHGKGHDGGKMKIKAKA</sequence>
<evidence type="ECO:0000256" key="2">
    <source>
        <dbReference type="SAM" id="SignalP"/>
    </source>
</evidence>
<proteinExistence type="predicted"/>